<dbReference type="STRING" id="29172.A0A0D8XCJ9"/>
<dbReference type="PIRSF" id="PIRSF000654">
    <property type="entry name" value="Integrin-linked_kinase"/>
    <property type="match status" value="1"/>
</dbReference>
<dbReference type="FunFam" id="1.10.510.10:FF:000754">
    <property type="entry name" value="Interleukin-1 receptor-associated kinase"/>
    <property type="match status" value="1"/>
</dbReference>
<dbReference type="GO" id="GO:0005886">
    <property type="term" value="C:plasma membrane"/>
    <property type="evidence" value="ECO:0007669"/>
    <property type="project" value="TreeGrafter"/>
</dbReference>
<evidence type="ECO:0000256" key="8">
    <source>
        <dbReference type="ARBA" id="ARBA00047899"/>
    </source>
</evidence>
<dbReference type="InterPro" id="IPR000719">
    <property type="entry name" value="Prot_kinase_dom"/>
</dbReference>
<dbReference type="GO" id="GO:0005524">
    <property type="term" value="F:ATP binding"/>
    <property type="evidence" value="ECO:0007669"/>
    <property type="project" value="UniProtKB-KW"/>
</dbReference>
<evidence type="ECO:0000256" key="6">
    <source>
        <dbReference type="ARBA" id="ARBA00022777"/>
    </source>
</evidence>
<dbReference type="InterPro" id="IPR011009">
    <property type="entry name" value="Kinase-like_dom_sf"/>
</dbReference>
<gene>
    <name evidence="11" type="ORF">DICVIV_12531</name>
</gene>
<evidence type="ECO:0000256" key="4">
    <source>
        <dbReference type="ARBA" id="ARBA00022679"/>
    </source>
</evidence>
<dbReference type="Proteomes" id="UP000053766">
    <property type="component" value="Unassembled WGS sequence"/>
</dbReference>
<dbReference type="EMBL" id="KN716813">
    <property type="protein sequence ID" value="KJH41497.1"/>
    <property type="molecule type" value="Genomic_DNA"/>
</dbReference>
<sequence>MQCERLRQSLQELRTLAKFRHDNILPLYAFSLEGPEPCLVYQFMSNGSLEDRLLCRRNTPPLSWMQKREIAEGTARGLHFLHSISCVPIIHGDVKSANILLGKHFEPKLGDFGLSRDGRVETDADENSPLIASHVKGTLAYLPPEFIINKILSTKIDVYSFGIVLLEVATGLRAFSDSRTPSNLTDYCLSIKNCQKSIFLQTSELADVLMDKRTPSVNNQDSVISWFNGIVRLGLECANRDRLLRPSFPEIVKSLSNLPCFE</sequence>
<reference evidence="11 12" key="1">
    <citation type="submission" date="2013-11" db="EMBL/GenBank/DDBJ databases">
        <title>Draft genome of the bovine lungworm Dictyocaulus viviparus.</title>
        <authorList>
            <person name="Mitreva M."/>
        </authorList>
    </citation>
    <scope>NUCLEOTIDE SEQUENCE [LARGE SCALE GENOMIC DNA]</scope>
    <source>
        <strain evidence="11 12">HannoverDv2000</strain>
    </source>
</reference>
<evidence type="ECO:0000256" key="9">
    <source>
        <dbReference type="ARBA" id="ARBA00048679"/>
    </source>
</evidence>
<dbReference type="GO" id="GO:0004674">
    <property type="term" value="F:protein serine/threonine kinase activity"/>
    <property type="evidence" value="ECO:0007669"/>
    <property type="project" value="UniProtKB-KW"/>
</dbReference>
<keyword evidence="12" id="KW-1185">Reference proteome</keyword>
<dbReference type="AlphaFoldDB" id="A0A0D8XCJ9"/>
<feature type="domain" description="Protein kinase" evidence="10">
    <location>
        <begin position="1"/>
        <end position="261"/>
    </location>
</feature>
<evidence type="ECO:0000313" key="12">
    <source>
        <dbReference type="Proteomes" id="UP000053766"/>
    </source>
</evidence>
<evidence type="ECO:0000256" key="5">
    <source>
        <dbReference type="ARBA" id="ARBA00022741"/>
    </source>
</evidence>
<reference evidence="12" key="2">
    <citation type="journal article" date="2016" name="Sci. Rep.">
        <title>Dictyocaulus viviparus genome, variome and transcriptome elucidate lungworm biology and support future intervention.</title>
        <authorList>
            <person name="McNulty S.N."/>
            <person name="Strube C."/>
            <person name="Rosa B.A."/>
            <person name="Martin J.C."/>
            <person name="Tyagi R."/>
            <person name="Choi Y.J."/>
            <person name="Wang Q."/>
            <person name="Hallsworth Pepin K."/>
            <person name="Zhang X."/>
            <person name="Ozersky P."/>
            <person name="Wilson R.K."/>
            <person name="Sternberg P.W."/>
            <person name="Gasser R.B."/>
            <person name="Mitreva M."/>
        </authorList>
    </citation>
    <scope>NUCLEOTIDE SEQUENCE [LARGE SCALE GENOMIC DNA]</scope>
    <source>
        <strain evidence="12">HannoverDv2000</strain>
    </source>
</reference>
<evidence type="ECO:0000256" key="3">
    <source>
        <dbReference type="ARBA" id="ARBA00022527"/>
    </source>
</evidence>
<protein>
    <recommendedName>
        <fullName evidence="2">non-specific serine/threonine protein kinase</fullName>
        <ecNumber evidence="2">2.7.11.1</ecNumber>
    </recommendedName>
</protein>
<comment type="catalytic activity">
    <reaction evidence="8">
        <text>L-threonyl-[protein] + ATP = O-phospho-L-threonyl-[protein] + ADP + H(+)</text>
        <dbReference type="Rhea" id="RHEA:46608"/>
        <dbReference type="Rhea" id="RHEA-COMP:11060"/>
        <dbReference type="Rhea" id="RHEA-COMP:11605"/>
        <dbReference type="ChEBI" id="CHEBI:15378"/>
        <dbReference type="ChEBI" id="CHEBI:30013"/>
        <dbReference type="ChEBI" id="CHEBI:30616"/>
        <dbReference type="ChEBI" id="CHEBI:61977"/>
        <dbReference type="ChEBI" id="CHEBI:456216"/>
        <dbReference type="EC" id="2.7.11.1"/>
    </reaction>
</comment>
<keyword evidence="6" id="KW-0418">Kinase</keyword>
<evidence type="ECO:0000256" key="2">
    <source>
        <dbReference type="ARBA" id="ARBA00012513"/>
    </source>
</evidence>
<evidence type="ECO:0000256" key="7">
    <source>
        <dbReference type="ARBA" id="ARBA00022840"/>
    </source>
</evidence>
<evidence type="ECO:0000259" key="10">
    <source>
        <dbReference type="PROSITE" id="PS50011"/>
    </source>
</evidence>
<dbReference type="PROSITE" id="PS00108">
    <property type="entry name" value="PROTEIN_KINASE_ST"/>
    <property type="match status" value="1"/>
</dbReference>
<keyword evidence="7" id="KW-0067">ATP-binding</keyword>
<keyword evidence="4" id="KW-0808">Transferase</keyword>
<evidence type="ECO:0000313" key="11">
    <source>
        <dbReference type="EMBL" id="KJH41497.1"/>
    </source>
</evidence>
<name>A0A0D8XCJ9_DICVI</name>
<organism evidence="11 12">
    <name type="scientific">Dictyocaulus viviparus</name>
    <name type="common">Bovine lungworm</name>
    <dbReference type="NCBI Taxonomy" id="29172"/>
    <lineage>
        <taxon>Eukaryota</taxon>
        <taxon>Metazoa</taxon>
        <taxon>Ecdysozoa</taxon>
        <taxon>Nematoda</taxon>
        <taxon>Chromadorea</taxon>
        <taxon>Rhabditida</taxon>
        <taxon>Rhabditina</taxon>
        <taxon>Rhabditomorpha</taxon>
        <taxon>Strongyloidea</taxon>
        <taxon>Metastrongylidae</taxon>
        <taxon>Dictyocaulus</taxon>
    </lineage>
</organism>
<evidence type="ECO:0000256" key="1">
    <source>
        <dbReference type="ARBA" id="ARBA00008718"/>
    </source>
</evidence>
<dbReference type="PANTHER" id="PTHR27001">
    <property type="entry name" value="OS01G0253100 PROTEIN"/>
    <property type="match status" value="1"/>
</dbReference>
<dbReference type="Gene3D" id="1.10.510.10">
    <property type="entry name" value="Transferase(Phosphotransferase) domain 1"/>
    <property type="match status" value="1"/>
</dbReference>
<dbReference type="OrthoDB" id="4062651at2759"/>
<dbReference type="Gene3D" id="3.30.200.20">
    <property type="entry name" value="Phosphorylase Kinase, domain 1"/>
    <property type="match status" value="1"/>
</dbReference>
<dbReference type="SUPFAM" id="SSF56112">
    <property type="entry name" value="Protein kinase-like (PK-like)"/>
    <property type="match status" value="1"/>
</dbReference>
<keyword evidence="3" id="KW-0723">Serine/threonine-protein kinase</keyword>
<proteinExistence type="inferred from homology"/>
<dbReference type="SMART" id="SM00220">
    <property type="entry name" value="S_TKc"/>
    <property type="match status" value="1"/>
</dbReference>
<dbReference type="EC" id="2.7.11.1" evidence="2"/>
<dbReference type="PROSITE" id="PS50011">
    <property type="entry name" value="PROTEIN_KINASE_DOM"/>
    <property type="match status" value="1"/>
</dbReference>
<accession>A0A0D8XCJ9</accession>
<comment type="catalytic activity">
    <reaction evidence="9">
        <text>L-seryl-[protein] + ATP = O-phospho-L-seryl-[protein] + ADP + H(+)</text>
        <dbReference type="Rhea" id="RHEA:17989"/>
        <dbReference type="Rhea" id="RHEA-COMP:9863"/>
        <dbReference type="Rhea" id="RHEA-COMP:11604"/>
        <dbReference type="ChEBI" id="CHEBI:15378"/>
        <dbReference type="ChEBI" id="CHEBI:29999"/>
        <dbReference type="ChEBI" id="CHEBI:30616"/>
        <dbReference type="ChEBI" id="CHEBI:83421"/>
        <dbReference type="ChEBI" id="CHEBI:456216"/>
        <dbReference type="EC" id="2.7.11.1"/>
    </reaction>
</comment>
<dbReference type="Pfam" id="PF00069">
    <property type="entry name" value="Pkinase"/>
    <property type="match status" value="1"/>
</dbReference>
<dbReference type="InterPro" id="IPR008271">
    <property type="entry name" value="Ser/Thr_kinase_AS"/>
</dbReference>
<comment type="similarity">
    <text evidence="1">Belongs to the protein kinase superfamily. TKL Ser/Thr protein kinase family. Pelle subfamily.</text>
</comment>
<keyword evidence="5" id="KW-0547">Nucleotide-binding</keyword>
<dbReference type="PANTHER" id="PTHR27001:SF939">
    <property type="entry name" value="INTERLEUKIN 1 RECEPTOR ASSOCIATED KINASE 1"/>
    <property type="match status" value="1"/>
</dbReference>